<proteinExistence type="predicted"/>
<dbReference type="Proteomes" id="UP001519271">
    <property type="component" value="Unassembled WGS sequence"/>
</dbReference>
<protein>
    <submittedName>
        <fullName evidence="2">ElaA protein</fullName>
    </submittedName>
</protein>
<evidence type="ECO:0000313" key="2">
    <source>
        <dbReference type="EMBL" id="MBP1919535.1"/>
    </source>
</evidence>
<feature type="domain" description="N-acetyltransferase" evidence="1">
    <location>
        <begin position="3"/>
        <end position="144"/>
    </location>
</feature>
<organism evidence="2 3">
    <name type="scientific">Youngiibacter multivorans</name>
    <dbReference type="NCBI Taxonomy" id="937251"/>
    <lineage>
        <taxon>Bacteria</taxon>
        <taxon>Bacillati</taxon>
        <taxon>Bacillota</taxon>
        <taxon>Clostridia</taxon>
        <taxon>Eubacteriales</taxon>
        <taxon>Clostridiaceae</taxon>
        <taxon>Youngiibacter</taxon>
    </lineage>
</organism>
<sequence>MKILIRKWNEMDNDLLYDVMRVRQEVFVVEQDCAFLDLDGLDRECIHVMVLEDRKIAAYARILPYDTDGSRSIGRILTAGSFRGKGYGRILMEEALKAAGKGPIRIGAQVQAMGFYLSLGFKRTDDEEYLEDGIPHVKMILEGKNEEL</sequence>
<dbReference type="Pfam" id="PF13673">
    <property type="entry name" value="Acetyltransf_10"/>
    <property type="match status" value="1"/>
</dbReference>
<comment type="caution">
    <text evidence="2">The sequence shown here is derived from an EMBL/GenBank/DDBJ whole genome shotgun (WGS) entry which is preliminary data.</text>
</comment>
<dbReference type="PROSITE" id="PS51186">
    <property type="entry name" value="GNAT"/>
    <property type="match status" value="1"/>
</dbReference>
<gene>
    <name evidence="2" type="ORF">J2Z34_002024</name>
</gene>
<accession>A0ABS4G5G7</accession>
<dbReference type="RefSeq" id="WP_209459736.1">
    <property type="nucleotide sequence ID" value="NZ_JAGGKC010000016.1"/>
</dbReference>
<dbReference type="InterPro" id="IPR000182">
    <property type="entry name" value="GNAT_dom"/>
</dbReference>
<evidence type="ECO:0000259" key="1">
    <source>
        <dbReference type="PROSITE" id="PS51186"/>
    </source>
</evidence>
<evidence type="ECO:0000313" key="3">
    <source>
        <dbReference type="Proteomes" id="UP001519271"/>
    </source>
</evidence>
<dbReference type="EMBL" id="JAGGKC010000016">
    <property type="protein sequence ID" value="MBP1919535.1"/>
    <property type="molecule type" value="Genomic_DNA"/>
</dbReference>
<keyword evidence="3" id="KW-1185">Reference proteome</keyword>
<dbReference type="InterPro" id="IPR016181">
    <property type="entry name" value="Acyl_CoA_acyltransferase"/>
</dbReference>
<dbReference type="CDD" id="cd04301">
    <property type="entry name" value="NAT_SF"/>
    <property type="match status" value="1"/>
</dbReference>
<dbReference type="SUPFAM" id="SSF55729">
    <property type="entry name" value="Acyl-CoA N-acyltransferases (Nat)"/>
    <property type="match status" value="1"/>
</dbReference>
<reference evidence="2 3" key="1">
    <citation type="submission" date="2021-03" db="EMBL/GenBank/DDBJ databases">
        <title>Genomic Encyclopedia of Type Strains, Phase IV (KMG-IV): sequencing the most valuable type-strain genomes for metagenomic binning, comparative biology and taxonomic classification.</title>
        <authorList>
            <person name="Goeker M."/>
        </authorList>
    </citation>
    <scope>NUCLEOTIDE SEQUENCE [LARGE SCALE GENOMIC DNA]</scope>
    <source>
        <strain evidence="2 3">DSM 6139</strain>
    </source>
</reference>
<name>A0ABS4G5G7_9CLOT</name>
<dbReference type="Gene3D" id="3.40.630.30">
    <property type="match status" value="1"/>
</dbReference>